<reference evidence="2 3" key="1">
    <citation type="submission" date="2016-09" db="EMBL/GenBank/DDBJ databases">
        <title>The complete genome sequences of Rhizobium gallicum, symbiovars gallicum and phaseoli, symbionts associated to common bean (Phaseolus vulgaris).</title>
        <authorList>
            <person name="Bustos P."/>
            <person name="Santamaria R.I."/>
            <person name="Perez-Carrascal O.M."/>
            <person name="Juarez S."/>
            <person name="Lozano L."/>
            <person name="Martinez-Flores I."/>
            <person name="Martinez-Romero E."/>
            <person name="Cevallos M."/>
            <person name="Romero D."/>
            <person name="Davila G."/>
            <person name="Gonzalez V."/>
        </authorList>
    </citation>
    <scope>NUCLEOTIDE SEQUENCE [LARGE SCALE GENOMIC DNA]</scope>
    <source>
        <strain evidence="2 3">8C-3</strain>
    </source>
</reference>
<evidence type="ECO:0000256" key="1">
    <source>
        <dbReference type="SAM" id="MobiDB-lite"/>
    </source>
</evidence>
<accession>A0A1L5P4C1</accession>
<gene>
    <name evidence="2" type="ORF">AM571_CH02174</name>
</gene>
<evidence type="ECO:0000313" key="3">
    <source>
        <dbReference type="Proteomes" id="UP000185109"/>
    </source>
</evidence>
<evidence type="ECO:0000313" key="2">
    <source>
        <dbReference type="EMBL" id="APO74983.1"/>
    </source>
</evidence>
<feature type="region of interest" description="Disordered" evidence="1">
    <location>
        <begin position="32"/>
        <end position="51"/>
    </location>
</feature>
<dbReference type="EMBL" id="CP017241">
    <property type="protein sequence ID" value="APO74983.1"/>
    <property type="molecule type" value="Genomic_DNA"/>
</dbReference>
<organism evidence="2 3">
    <name type="scientific">Rhizobium etli 8C-3</name>
    <dbReference type="NCBI Taxonomy" id="538025"/>
    <lineage>
        <taxon>Bacteria</taxon>
        <taxon>Pseudomonadati</taxon>
        <taxon>Pseudomonadota</taxon>
        <taxon>Alphaproteobacteria</taxon>
        <taxon>Hyphomicrobiales</taxon>
        <taxon>Rhizobiaceae</taxon>
        <taxon>Rhizobium/Agrobacterium group</taxon>
        <taxon>Rhizobium</taxon>
    </lineage>
</organism>
<dbReference type="Proteomes" id="UP000185109">
    <property type="component" value="Chromosome"/>
</dbReference>
<protein>
    <submittedName>
        <fullName evidence="2">Uncharacterized protein</fullName>
    </submittedName>
</protein>
<dbReference type="AlphaFoldDB" id="A0A1L5P4C1"/>
<name>A0A1L5P4C1_RHIET</name>
<sequence>MRLNDTKRHCLETAHFGLSKISADFAHTIAKPTANADRPQRGLALIAGPAS</sequence>
<proteinExistence type="predicted"/>